<dbReference type="Gene3D" id="3.40.630.30">
    <property type="match status" value="1"/>
</dbReference>
<comment type="caution">
    <text evidence="1">The sequence shown here is derived from an EMBL/GenBank/DDBJ whole genome shotgun (WGS) entry which is preliminary data.</text>
</comment>
<dbReference type="InterPro" id="IPR016181">
    <property type="entry name" value="Acyl_CoA_acyltransferase"/>
</dbReference>
<proteinExistence type="predicted"/>
<protein>
    <recommendedName>
        <fullName evidence="3">BioF2-like acetyltransferase domain-containing protein</fullName>
    </recommendedName>
</protein>
<name>A0A133Q6K2_9BACT</name>
<gene>
    <name evidence="1" type="ORF">HMPREF3226_01600</name>
</gene>
<sequence>MEIRVYTNSEELPQLDCSNFFHSQELFWMIEHTPRMSPCMAIAQDESGKVYGQILAIIRHRFTFLPFHLFDHARIYGEGTYDNNTTFNDKSQLFSDLINTLVKHLKAHGCRHIEISHISKKMFGYKALRKQRFFPVPWTQIHNSLHSKQPEERAEDKTLYRIARAYKTGIVTREAQNDEEIKKLYRLVKSYYRFRKQRHIPDEKLFLLIGQSINGHIYVTIYKDKIIGGSLVVDSGKDAMLWYDTALKKRYLLHYPHHATIWHAIQMAYQQGREHIQILNIGLPFKHSKYRNFMLSFGGKPISSYRWFHFSMPWINNFLFWYYRI</sequence>
<dbReference type="OrthoDB" id="934591at2"/>
<reference evidence="2" key="1">
    <citation type="submission" date="2016-01" db="EMBL/GenBank/DDBJ databases">
        <authorList>
            <person name="Mitreva M."/>
            <person name="Pepin K.H."/>
            <person name="Mihindukulasuriya K.A."/>
            <person name="Fulton R."/>
            <person name="Fronick C."/>
            <person name="O'Laughlin M."/>
            <person name="Miner T."/>
            <person name="Herter B."/>
            <person name="Rosa B.A."/>
            <person name="Cordes M."/>
            <person name="Tomlinson C."/>
            <person name="Wollam A."/>
            <person name="Palsikar V.B."/>
            <person name="Mardis E.R."/>
            <person name="Wilson R.K."/>
        </authorList>
    </citation>
    <scope>NUCLEOTIDE SEQUENCE [LARGE SCALE GENOMIC DNA]</scope>
    <source>
        <strain evidence="2">MJR7716</strain>
    </source>
</reference>
<keyword evidence="2" id="KW-1185">Reference proteome</keyword>
<dbReference type="RefSeq" id="WP_060940812.1">
    <property type="nucleotide sequence ID" value="NZ_KQ957260.1"/>
</dbReference>
<organism evidence="1 2">
    <name type="scientific">Prevotella corporis</name>
    <dbReference type="NCBI Taxonomy" id="28128"/>
    <lineage>
        <taxon>Bacteria</taxon>
        <taxon>Pseudomonadati</taxon>
        <taxon>Bacteroidota</taxon>
        <taxon>Bacteroidia</taxon>
        <taxon>Bacteroidales</taxon>
        <taxon>Prevotellaceae</taxon>
        <taxon>Prevotella</taxon>
    </lineage>
</organism>
<dbReference type="SUPFAM" id="SSF55729">
    <property type="entry name" value="Acyl-CoA N-acyltransferases (Nat)"/>
    <property type="match status" value="1"/>
</dbReference>
<evidence type="ECO:0000313" key="2">
    <source>
        <dbReference type="Proteomes" id="UP000070533"/>
    </source>
</evidence>
<dbReference type="EMBL" id="LRQG01000113">
    <property type="protein sequence ID" value="KXA38507.1"/>
    <property type="molecule type" value="Genomic_DNA"/>
</dbReference>
<accession>A0A133Q6K2</accession>
<dbReference type="PATRIC" id="fig|28128.5.peg.1640"/>
<dbReference type="STRING" id="28128.HMPREF3226_01600"/>
<evidence type="ECO:0000313" key="1">
    <source>
        <dbReference type="EMBL" id="KXA38507.1"/>
    </source>
</evidence>
<dbReference type="eggNOG" id="COG2348">
    <property type="taxonomic scope" value="Bacteria"/>
</dbReference>
<dbReference type="AlphaFoldDB" id="A0A133Q6K2"/>
<dbReference type="Proteomes" id="UP000070533">
    <property type="component" value="Unassembled WGS sequence"/>
</dbReference>
<evidence type="ECO:0008006" key="3">
    <source>
        <dbReference type="Google" id="ProtNLM"/>
    </source>
</evidence>